<evidence type="ECO:0000313" key="2">
    <source>
        <dbReference type="Proteomes" id="UP000315947"/>
    </source>
</evidence>
<accession>A0ABX5WTJ9</accession>
<protein>
    <submittedName>
        <fullName evidence="1">Uncharacterized protein</fullName>
    </submittedName>
</protein>
<reference evidence="1 2" key="1">
    <citation type="submission" date="2019-07" db="EMBL/GenBank/DDBJ databases">
        <title>Shewanella sp. YLB-06 whole genomic sequence.</title>
        <authorList>
            <person name="Yu L."/>
        </authorList>
    </citation>
    <scope>NUCLEOTIDE SEQUENCE [LARGE SCALE GENOMIC DNA]</scope>
    <source>
        <strain evidence="1 2">YLB-06</strain>
    </source>
</reference>
<gene>
    <name evidence="1" type="ORF">FM037_03140</name>
</gene>
<name>A0ABX5WTJ9_9GAMM</name>
<sequence>MRALLSKVILAFVLMYITYDFIQTYLKLINLKIIFDHLVLSWLVVLTAKMDKTTASPYPIGIHDLMRMSMSINSSVPFTPDSQFRD</sequence>
<dbReference type="EMBL" id="CP041614">
    <property type="protein sequence ID" value="QDO82422.1"/>
    <property type="molecule type" value="Genomic_DNA"/>
</dbReference>
<proteinExistence type="predicted"/>
<evidence type="ECO:0000313" key="1">
    <source>
        <dbReference type="EMBL" id="QDO82422.1"/>
    </source>
</evidence>
<dbReference type="Proteomes" id="UP000315947">
    <property type="component" value="Chromosome"/>
</dbReference>
<organism evidence="1 2">
    <name type="scientific">Shewanella psychropiezotolerans</name>
    <dbReference type="NCBI Taxonomy" id="2593655"/>
    <lineage>
        <taxon>Bacteria</taxon>
        <taxon>Pseudomonadati</taxon>
        <taxon>Pseudomonadota</taxon>
        <taxon>Gammaproteobacteria</taxon>
        <taxon>Alteromonadales</taxon>
        <taxon>Shewanellaceae</taxon>
        <taxon>Shewanella</taxon>
    </lineage>
</organism>
<keyword evidence="2" id="KW-1185">Reference proteome</keyword>
<dbReference type="RefSeq" id="WP_144044811.1">
    <property type="nucleotide sequence ID" value="NZ_CP041614.1"/>
</dbReference>